<dbReference type="Proteomes" id="UP000793456">
    <property type="component" value="Chromosome XXI"/>
</dbReference>
<evidence type="ECO:0000313" key="1">
    <source>
        <dbReference type="EMBL" id="TMS04506.1"/>
    </source>
</evidence>
<reference evidence="1" key="1">
    <citation type="submission" date="2018-11" db="EMBL/GenBank/DDBJ databases">
        <title>The sequence and de novo assembly of Larimichthys crocea genome using PacBio and Hi-C technologies.</title>
        <authorList>
            <person name="Xu P."/>
            <person name="Chen B."/>
            <person name="Zhou Z."/>
            <person name="Ke Q."/>
            <person name="Wu Y."/>
            <person name="Bai H."/>
            <person name="Pu F."/>
        </authorList>
    </citation>
    <scope>NUCLEOTIDE SEQUENCE</scope>
    <source>
        <tissue evidence="1">Muscle</tissue>
    </source>
</reference>
<dbReference type="EMBL" id="CM011694">
    <property type="protein sequence ID" value="TMS04506.1"/>
    <property type="molecule type" value="Genomic_DNA"/>
</dbReference>
<name>A0ACD3QBA9_LARCR</name>
<accession>A0ACD3QBA9</accession>
<keyword evidence="2" id="KW-1185">Reference proteome</keyword>
<organism evidence="1 2">
    <name type="scientific">Larimichthys crocea</name>
    <name type="common">Large yellow croaker</name>
    <name type="synonym">Pseudosciaena crocea</name>
    <dbReference type="NCBI Taxonomy" id="215358"/>
    <lineage>
        <taxon>Eukaryota</taxon>
        <taxon>Metazoa</taxon>
        <taxon>Chordata</taxon>
        <taxon>Craniata</taxon>
        <taxon>Vertebrata</taxon>
        <taxon>Euteleostomi</taxon>
        <taxon>Actinopterygii</taxon>
        <taxon>Neopterygii</taxon>
        <taxon>Teleostei</taxon>
        <taxon>Neoteleostei</taxon>
        <taxon>Acanthomorphata</taxon>
        <taxon>Eupercaria</taxon>
        <taxon>Sciaenidae</taxon>
        <taxon>Larimichthys</taxon>
    </lineage>
</organism>
<evidence type="ECO:0000313" key="2">
    <source>
        <dbReference type="Proteomes" id="UP000793456"/>
    </source>
</evidence>
<proteinExistence type="predicted"/>
<gene>
    <name evidence="1" type="ORF">E3U43_009663</name>
</gene>
<protein>
    <submittedName>
        <fullName evidence="1">Uncharacterized protein</fullName>
    </submittedName>
</protein>
<comment type="caution">
    <text evidence="1">The sequence shown here is derived from an EMBL/GenBank/DDBJ whole genome shotgun (WGS) entry which is preliminary data.</text>
</comment>
<sequence length="166" mass="18884">MEATFTGNGRWLMRFIILFQIFQLSHAHDINCNVTQDGGRTLYAVPRMEEAKDCHHSWINVTGHVLANHDGQMDELVEMNTNYSLRTTECFPVVRYEQNCLSEDSLHEATCNTSCTAKTNPDREEANTRLYWMTAVSIITILAVCLLFWIFTSCCRHEAGDSSAAL</sequence>